<dbReference type="Pfam" id="PF01794">
    <property type="entry name" value="Ferric_reduct"/>
    <property type="match status" value="1"/>
</dbReference>
<evidence type="ECO:0000256" key="4">
    <source>
        <dbReference type="ARBA" id="ARBA00022989"/>
    </source>
</evidence>
<feature type="compositionally biased region" description="Basic and acidic residues" evidence="8">
    <location>
        <begin position="538"/>
        <end position="550"/>
    </location>
</feature>
<feature type="transmembrane region" description="Helical" evidence="9">
    <location>
        <begin position="183"/>
        <end position="208"/>
    </location>
</feature>
<evidence type="ECO:0000256" key="9">
    <source>
        <dbReference type="SAM" id="Phobius"/>
    </source>
</evidence>
<evidence type="ECO:0000256" key="7">
    <source>
        <dbReference type="ARBA" id="ARBA00023136"/>
    </source>
</evidence>
<evidence type="ECO:0000259" key="11">
    <source>
        <dbReference type="Pfam" id="PF08030"/>
    </source>
</evidence>
<keyword evidence="6" id="KW-0406">Ion transport</keyword>
<evidence type="ECO:0000256" key="2">
    <source>
        <dbReference type="ARBA" id="ARBA00022448"/>
    </source>
</evidence>
<dbReference type="GO" id="GO:0006826">
    <property type="term" value="P:iron ion transport"/>
    <property type="evidence" value="ECO:0007669"/>
    <property type="project" value="TreeGrafter"/>
</dbReference>
<sequence>MKMLNYTFVSLTPSQLEERRRQLDLSGLYAWLSPITLLVSIYFCRQVFRSCDSVSRLIRTDQRPPTPRRSLGQHSKNAPYRSPSSWEFESLVRQIRWILGTTTATDFGPLSTQVVGLLYFLWLVYLAFRATGTDYMHLTKSFGHIAVSQLPIHYLMGAIKSPNSPITLATGLGHERLNVFHRLLGRIIHVLLSIHAVLYLHFFIRIGVLAKRLRDRDVRFGLAAFAAVTLLAGLALPAVRNRARGWYHAIFYRSHVLLSALILPLVWVHVPYPSVRLYIAQTGLIWVLGGLLRRSRQCQKVKATCDLLAGGGDSDVDLIGVNFTVSASSPWARAQPGQHVYLRQASGRVYWKLLQPRNPFTIANMRAVVHARDYEGDGKNAPKGAGETEIQLVLKNTGGPQTSYLADVARSAASWNDDDDNNNNSHTDSEERGRREINPSTTPTTTRAAAVSDPSTVDLLVEGPYGGSGIYIPRLLEEMKWVQPDGNASAASHGPIILIAGGVGATYIIPIYLALMAAQTQSASDPASRPSLSSPGSRGDHSPDNEERNSRGRGRTIKMIWLVKTTAAAQWGIDILTQKSQQPQGQQWTVVGQEDKARDSTPDATVDIYTTQQDGYTFGDYQLVTTTTSVLTPATGTRHAVIKIHRLGRRPDLSTIVADALTPSSSSISVSDSVACSGGDATGESMSTSSQMQTQPGKAIATNDQDSGIRNRKQNHAQPQRPYSTLWPHRHQQRQDSGDADIIRVPDARVSKQAHSQPTASVFICGPAGLARNVRRILGTQVRAGRDIEVFEEVFGF</sequence>
<dbReference type="InterPro" id="IPR013130">
    <property type="entry name" value="Fe3_Rdtase_TM_dom"/>
</dbReference>
<keyword evidence="7 9" id="KW-0472">Membrane</keyword>
<dbReference type="EMBL" id="JAJGCB010000004">
    <property type="protein sequence ID" value="KAJ8992754.1"/>
    <property type="molecule type" value="Genomic_DNA"/>
</dbReference>
<evidence type="ECO:0000256" key="8">
    <source>
        <dbReference type="SAM" id="MobiDB-lite"/>
    </source>
</evidence>
<evidence type="ECO:0000256" key="6">
    <source>
        <dbReference type="ARBA" id="ARBA00023065"/>
    </source>
</evidence>
<evidence type="ECO:0000256" key="3">
    <source>
        <dbReference type="ARBA" id="ARBA00022692"/>
    </source>
</evidence>
<feature type="transmembrane region" description="Helical" evidence="9">
    <location>
        <begin position="28"/>
        <end position="48"/>
    </location>
</feature>
<evidence type="ECO:0000256" key="1">
    <source>
        <dbReference type="ARBA" id="ARBA00004141"/>
    </source>
</evidence>
<keyword evidence="2" id="KW-0813">Transport</keyword>
<feature type="transmembrane region" description="Helical" evidence="9">
    <location>
        <begin position="220"/>
        <end position="238"/>
    </location>
</feature>
<evidence type="ECO:0000313" key="12">
    <source>
        <dbReference type="EMBL" id="KAJ8992754.1"/>
    </source>
</evidence>
<feature type="compositionally biased region" description="Low complexity" evidence="8">
    <location>
        <begin position="664"/>
        <end position="677"/>
    </location>
</feature>
<dbReference type="PANTHER" id="PTHR32361">
    <property type="entry name" value="FERRIC/CUPRIC REDUCTASE TRANSMEMBRANE COMPONENT"/>
    <property type="match status" value="1"/>
</dbReference>
<gene>
    <name evidence="12" type="ORF">HRR80_002800</name>
</gene>
<feature type="transmembrane region" description="Helical" evidence="9">
    <location>
        <begin position="275"/>
        <end position="292"/>
    </location>
</feature>
<feature type="domain" description="Ferric reductase NAD binding" evidence="11">
    <location>
        <begin position="496"/>
        <end position="669"/>
    </location>
</feature>
<evidence type="ECO:0000313" key="13">
    <source>
        <dbReference type="Proteomes" id="UP001161757"/>
    </source>
</evidence>
<feature type="region of interest" description="Disordered" evidence="8">
    <location>
        <begin position="664"/>
        <end position="737"/>
    </location>
</feature>
<feature type="transmembrane region" description="Helical" evidence="9">
    <location>
        <begin position="496"/>
        <end position="518"/>
    </location>
</feature>
<feature type="compositionally biased region" description="Low complexity" evidence="8">
    <location>
        <begin position="528"/>
        <end position="537"/>
    </location>
</feature>
<dbReference type="Proteomes" id="UP001161757">
    <property type="component" value="Unassembled WGS sequence"/>
</dbReference>
<feature type="transmembrane region" description="Helical" evidence="9">
    <location>
        <begin position="110"/>
        <end position="128"/>
    </location>
</feature>
<reference evidence="12" key="1">
    <citation type="submission" date="2023-01" db="EMBL/GenBank/DDBJ databases">
        <title>Exophiala dermititidis isolated from Cystic Fibrosis Patient.</title>
        <authorList>
            <person name="Kurbessoian T."/>
            <person name="Crocker A."/>
            <person name="Murante D."/>
            <person name="Hogan D.A."/>
            <person name="Stajich J.E."/>
        </authorList>
    </citation>
    <scope>NUCLEOTIDE SEQUENCE</scope>
    <source>
        <strain evidence="12">Ex8</strain>
    </source>
</reference>
<dbReference type="Gene3D" id="3.40.50.80">
    <property type="entry name" value="Nucleotide-binding domain of ferredoxin-NADP reductase (FNR) module"/>
    <property type="match status" value="1"/>
</dbReference>
<dbReference type="GO" id="GO:0015677">
    <property type="term" value="P:copper ion import"/>
    <property type="evidence" value="ECO:0007669"/>
    <property type="project" value="TreeGrafter"/>
</dbReference>
<organism evidence="12 13">
    <name type="scientific">Exophiala dermatitidis</name>
    <name type="common">Black yeast-like fungus</name>
    <name type="synonym">Wangiella dermatitidis</name>
    <dbReference type="NCBI Taxonomy" id="5970"/>
    <lineage>
        <taxon>Eukaryota</taxon>
        <taxon>Fungi</taxon>
        <taxon>Dikarya</taxon>
        <taxon>Ascomycota</taxon>
        <taxon>Pezizomycotina</taxon>
        <taxon>Eurotiomycetes</taxon>
        <taxon>Chaetothyriomycetidae</taxon>
        <taxon>Chaetothyriales</taxon>
        <taxon>Herpotrichiellaceae</taxon>
        <taxon>Exophiala</taxon>
    </lineage>
</organism>
<keyword evidence="4 9" id="KW-1133">Transmembrane helix</keyword>
<dbReference type="GO" id="GO:0006879">
    <property type="term" value="P:intracellular iron ion homeostasis"/>
    <property type="evidence" value="ECO:0007669"/>
    <property type="project" value="TreeGrafter"/>
</dbReference>
<feature type="region of interest" description="Disordered" evidence="8">
    <location>
        <begin position="524"/>
        <end position="553"/>
    </location>
</feature>
<dbReference type="GO" id="GO:0005886">
    <property type="term" value="C:plasma membrane"/>
    <property type="evidence" value="ECO:0007669"/>
    <property type="project" value="TreeGrafter"/>
</dbReference>
<feature type="domain" description="Ferric oxidoreductase" evidence="10">
    <location>
        <begin position="142"/>
        <end position="264"/>
    </location>
</feature>
<keyword evidence="5" id="KW-0560">Oxidoreductase</keyword>
<dbReference type="PANTHER" id="PTHR32361:SF9">
    <property type="entry name" value="FERRIC REDUCTASE TRANSMEMBRANE COMPONENT 3-RELATED"/>
    <property type="match status" value="1"/>
</dbReference>
<feature type="compositionally biased region" description="Low complexity" evidence="8">
    <location>
        <begin position="441"/>
        <end position="450"/>
    </location>
</feature>
<feature type="compositionally biased region" description="Polar residues" evidence="8">
    <location>
        <begin position="72"/>
        <end position="81"/>
    </location>
</feature>
<feature type="compositionally biased region" description="Low complexity" evidence="8">
    <location>
        <begin position="685"/>
        <end position="695"/>
    </location>
</feature>
<feature type="region of interest" description="Disordered" evidence="8">
    <location>
        <begin position="414"/>
        <end position="453"/>
    </location>
</feature>
<comment type="subcellular location">
    <subcellularLocation>
        <location evidence="1">Membrane</location>
        <topology evidence="1">Multi-pass membrane protein</topology>
    </subcellularLocation>
</comment>
<proteinExistence type="predicted"/>
<dbReference type="Pfam" id="PF08030">
    <property type="entry name" value="NAD_binding_6"/>
    <property type="match status" value="1"/>
</dbReference>
<feature type="transmembrane region" description="Helical" evidence="9">
    <location>
        <begin position="250"/>
        <end position="269"/>
    </location>
</feature>
<evidence type="ECO:0000256" key="5">
    <source>
        <dbReference type="ARBA" id="ARBA00023002"/>
    </source>
</evidence>
<evidence type="ECO:0008006" key="14">
    <source>
        <dbReference type="Google" id="ProtNLM"/>
    </source>
</evidence>
<feature type="compositionally biased region" description="Basic and acidic residues" evidence="8">
    <location>
        <begin position="427"/>
        <end position="437"/>
    </location>
</feature>
<dbReference type="InterPro" id="IPR013121">
    <property type="entry name" value="Fe_red_NAD-bd_6"/>
</dbReference>
<evidence type="ECO:0000259" key="10">
    <source>
        <dbReference type="Pfam" id="PF01794"/>
    </source>
</evidence>
<protein>
    <recommendedName>
        <fullName evidence="14">FAD-binding FR-type domain-containing protein</fullName>
    </recommendedName>
</protein>
<accession>A0AAN6EXZ6</accession>
<comment type="caution">
    <text evidence="12">The sequence shown here is derived from an EMBL/GenBank/DDBJ whole genome shotgun (WGS) entry which is preliminary data.</text>
</comment>
<feature type="region of interest" description="Disordered" evidence="8">
    <location>
        <begin position="59"/>
        <end position="81"/>
    </location>
</feature>
<dbReference type="InterPro" id="IPR039261">
    <property type="entry name" value="FNR_nucleotide-bd"/>
</dbReference>
<dbReference type="GO" id="GO:0000293">
    <property type="term" value="F:ferric-chelate reductase activity"/>
    <property type="evidence" value="ECO:0007669"/>
    <property type="project" value="UniProtKB-ARBA"/>
</dbReference>
<dbReference type="InterPro" id="IPR051410">
    <property type="entry name" value="Ferric/Cupric_Reductase"/>
</dbReference>
<keyword evidence="3 9" id="KW-0812">Transmembrane</keyword>
<dbReference type="AlphaFoldDB" id="A0AAN6EXZ6"/>
<name>A0AAN6EXZ6_EXODE</name>